<evidence type="ECO:0000313" key="1">
    <source>
        <dbReference type="EMBL" id="SDS26402.1"/>
    </source>
</evidence>
<evidence type="ECO:0000313" key="2">
    <source>
        <dbReference type="Proteomes" id="UP000199103"/>
    </source>
</evidence>
<dbReference type="SUPFAM" id="SSF53850">
    <property type="entry name" value="Periplasmic binding protein-like II"/>
    <property type="match status" value="1"/>
</dbReference>
<dbReference type="AlphaFoldDB" id="A0A1H1QSC8"/>
<dbReference type="PANTHER" id="PTHR43649">
    <property type="entry name" value="ARABINOSE-BINDING PROTEIN-RELATED"/>
    <property type="match status" value="1"/>
</dbReference>
<dbReference type="InterPro" id="IPR050490">
    <property type="entry name" value="Bact_solute-bd_prot1"/>
</dbReference>
<dbReference type="PROSITE" id="PS51318">
    <property type="entry name" value="TAT"/>
    <property type="match status" value="1"/>
</dbReference>
<accession>A0A1H1QSC8</accession>
<dbReference type="Gene3D" id="3.40.190.10">
    <property type="entry name" value="Periplasmic binding protein-like II"/>
    <property type="match status" value="1"/>
</dbReference>
<keyword evidence="2" id="KW-1185">Reference proteome</keyword>
<dbReference type="PANTHER" id="PTHR43649:SF30">
    <property type="entry name" value="ABC TRANSPORTER SUBSTRATE-BINDING PROTEIN"/>
    <property type="match status" value="1"/>
</dbReference>
<sequence length="431" mass="45604">MTGLLPEGRMSRRSFVGSTIALGAAAASGGLLAGCSSGGGPVREVSFWSQLAGSKREAGEALGEAFAAAHPRVRVRESLYGSPDQLNQKLLTGIIGGTLPDLFIQHWDYSLIYASGDRLADLSGLVPNASRLTDRFANYSRLGGKLVSAPLYGTSRALTINVDIAAEAGLDVDRPPTDWDELRGWAKELTRWDGDKLLRAGLHLYANDLELYEAFTLFVQGAGGRVLTEDGTDVAFDSDAGVAAVEFMAQLVIKDRVTVPGFGIGDSSSAPFPSGRAGFAINGNYGLTSAKKGKINVAVALMPCRDGGYTSMIDPFAFAIPAKAASRQGAARFIDFALSEEQQIRFAAVSRNIPATATAAASPAIKKDKLLARFVEAADHAPEHGPVTPAETRMIPVIARSVADVFYRRSTPATAVRSAAAKIRPFVQVRS</sequence>
<dbReference type="Proteomes" id="UP000199103">
    <property type="component" value="Chromosome I"/>
</dbReference>
<organism evidence="1 2">
    <name type="scientific">Microlunatus soli</name>
    <dbReference type="NCBI Taxonomy" id="630515"/>
    <lineage>
        <taxon>Bacteria</taxon>
        <taxon>Bacillati</taxon>
        <taxon>Actinomycetota</taxon>
        <taxon>Actinomycetes</taxon>
        <taxon>Propionibacteriales</taxon>
        <taxon>Propionibacteriaceae</taxon>
        <taxon>Microlunatus</taxon>
    </lineage>
</organism>
<name>A0A1H1QSC8_9ACTN</name>
<dbReference type="InterPro" id="IPR006059">
    <property type="entry name" value="SBP"/>
</dbReference>
<dbReference type="EMBL" id="LT629772">
    <property type="protein sequence ID" value="SDS26402.1"/>
    <property type="molecule type" value="Genomic_DNA"/>
</dbReference>
<proteinExistence type="predicted"/>
<gene>
    <name evidence="1" type="ORF">SAMN04489812_1373</name>
</gene>
<reference evidence="1 2" key="1">
    <citation type="submission" date="2016-10" db="EMBL/GenBank/DDBJ databases">
        <authorList>
            <person name="de Groot N.N."/>
        </authorList>
    </citation>
    <scope>NUCLEOTIDE SEQUENCE [LARGE SCALE GENOMIC DNA]</scope>
    <source>
        <strain evidence="1 2">DSM 21800</strain>
    </source>
</reference>
<dbReference type="Pfam" id="PF13416">
    <property type="entry name" value="SBP_bac_8"/>
    <property type="match status" value="1"/>
</dbReference>
<dbReference type="InterPro" id="IPR006311">
    <property type="entry name" value="TAT_signal"/>
</dbReference>
<protein>
    <submittedName>
        <fullName evidence="1">Carbohydrate ABC transporter substrate-binding protein, CUT1 family</fullName>
    </submittedName>
</protein>
<dbReference type="STRING" id="630515.SAMN04489812_1373"/>